<dbReference type="PANTHER" id="PTHR43214">
    <property type="entry name" value="TWO-COMPONENT RESPONSE REGULATOR"/>
    <property type="match status" value="1"/>
</dbReference>
<reference evidence="8" key="1">
    <citation type="submission" date="2020-06" db="EMBL/GenBank/DDBJ databases">
        <title>Paenibacillus sp. nov., isolated from soil.</title>
        <authorList>
            <person name="Seo Y.L."/>
        </authorList>
    </citation>
    <scope>NUCLEOTIDE SEQUENCE [LARGE SCALE GENOMIC DNA]</scope>
    <source>
        <strain evidence="8">JW14</strain>
    </source>
</reference>
<dbReference type="CDD" id="cd06170">
    <property type="entry name" value="LuxR_C_like"/>
    <property type="match status" value="1"/>
</dbReference>
<dbReference type="Proteomes" id="UP000564806">
    <property type="component" value="Unassembled WGS sequence"/>
</dbReference>
<sequence length="219" mass="24760">MIKILLVDDHPSVGEGTKNMLEQDAEMQVTVILSAMEALELVEKESFDVMLFDLNMPVISGLELTKRIIVTLPDSRVLIYTGYEISPNFNLLIESGVSGFVSKTATREQLLNAIRCVLRGEAVIPVSLLRQLRRREIRLNEAREEKALSEVSINEREQEILQEVANGNSNKDIAAKLLMSQRTVEYNLTRIFEKLGVHSRVEAVIEAKRLKLINSHSFI</sequence>
<dbReference type="InterPro" id="IPR000792">
    <property type="entry name" value="Tscrpt_reg_LuxR_C"/>
</dbReference>
<dbReference type="InterPro" id="IPR039420">
    <property type="entry name" value="WalR-like"/>
</dbReference>
<evidence type="ECO:0000256" key="2">
    <source>
        <dbReference type="ARBA" id="ARBA00023015"/>
    </source>
</evidence>
<evidence type="ECO:0000313" key="8">
    <source>
        <dbReference type="EMBL" id="NUU59126.1"/>
    </source>
</evidence>
<dbReference type="CDD" id="cd17535">
    <property type="entry name" value="REC_NarL-like"/>
    <property type="match status" value="1"/>
</dbReference>
<dbReference type="Pfam" id="PF00072">
    <property type="entry name" value="Response_reg"/>
    <property type="match status" value="1"/>
</dbReference>
<name>A0A850EFB8_9BACL</name>
<comment type="caution">
    <text evidence="8">The sequence shown here is derived from an EMBL/GenBank/DDBJ whole genome shotgun (WGS) entry which is preliminary data.</text>
</comment>
<dbReference type="AlphaFoldDB" id="A0A850EFB8"/>
<proteinExistence type="predicted"/>
<dbReference type="EMBL" id="JABWCS010000178">
    <property type="protein sequence ID" value="NUU59126.1"/>
    <property type="molecule type" value="Genomic_DNA"/>
</dbReference>
<dbReference type="PROSITE" id="PS50043">
    <property type="entry name" value="HTH_LUXR_2"/>
    <property type="match status" value="1"/>
</dbReference>
<dbReference type="PANTHER" id="PTHR43214:SF1">
    <property type="entry name" value="TRANSCRIPTIONAL REGULATORY PROTEIN COMA"/>
    <property type="match status" value="1"/>
</dbReference>
<dbReference type="SUPFAM" id="SSF52172">
    <property type="entry name" value="CheY-like"/>
    <property type="match status" value="1"/>
</dbReference>
<keyword evidence="9" id="KW-1185">Reference proteome</keyword>
<organism evidence="8 9">
    <name type="scientific">Paenibacillus agri</name>
    <dbReference type="NCBI Taxonomy" id="2744309"/>
    <lineage>
        <taxon>Bacteria</taxon>
        <taxon>Bacillati</taxon>
        <taxon>Bacillota</taxon>
        <taxon>Bacilli</taxon>
        <taxon>Bacillales</taxon>
        <taxon>Paenibacillaceae</taxon>
        <taxon>Paenibacillus</taxon>
    </lineage>
</organism>
<keyword evidence="4" id="KW-0804">Transcription</keyword>
<dbReference type="InterPro" id="IPR001789">
    <property type="entry name" value="Sig_transdc_resp-reg_receiver"/>
</dbReference>
<evidence type="ECO:0000259" key="7">
    <source>
        <dbReference type="PROSITE" id="PS50110"/>
    </source>
</evidence>
<evidence type="ECO:0000313" key="9">
    <source>
        <dbReference type="Proteomes" id="UP000564806"/>
    </source>
</evidence>
<keyword evidence="1 5" id="KW-0597">Phosphoprotein</keyword>
<accession>A0A850EFB8</accession>
<keyword evidence="2" id="KW-0805">Transcription regulation</keyword>
<dbReference type="GO" id="GO:0000160">
    <property type="term" value="P:phosphorelay signal transduction system"/>
    <property type="evidence" value="ECO:0007669"/>
    <property type="project" value="InterPro"/>
</dbReference>
<dbReference type="PROSITE" id="PS00622">
    <property type="entry name" value="HTH_LUXR_1"/>
    <property type="match status" value="1"/>
</dbReference>
<keyword evidence="3" id="KW-0238">DNA-binding</keyword>
<evidence type="ECO:0000256" key="3">
    <source>
        <dbReference type="ARBA" id="ARBA00023125"/>
    </source>
</evidence>
<evidence type="ECO:0000259" key="6">
    <source>
        <dbReference type="PROSITE" id="PS50043"/>
    </source>
</evidence>
<dbReference type="GO" id="GO:0003677">
    <property type="term" value="F:DNA binding"/>
    <property type="evidence" value="ECO:0007669"/>
    <property type="project" value="UniProtKB-KW"/>
</dbReference>
<dbReference type="RefSeq" id="WP_175369828.1">
    <property type="nucleotide sequence ID" value="NZ_JABWCS010000178.1"/>
</dbReference>
<feature type="domain" description="HTH luxR-type" evidence="6">
    <location>
        <begin position="144"/>
        <end position="211"/>
    </location>
</feature>
<dbReference type="InterPro" id="IPR011006">
    <property type="entry name" value="CheY-like_superfamily"/>
</dbReference>
<dbReference type="SMART" id="SM00421">
    <property type="entry name" value="HTH_LUXR"/>
    <property type="match status" value="1"/>
</dbReference>
<dbReference type="PROSITE" id="PS50110">
    <property type="entry name" value="RESPONSE_REGULATORY"/>
    <property type="match status" value="1"/>
</dbReference>
<gene>
    <name evidence="8" type="ORF">HPT30_01845</name>
</gene>
<dbReference type="InterPro" id="IPR058245">
    <property type="entry name" value="NreC/VraR/RcsB-like_REC"/>
</dbReference>
<feature type="domain" description="Response regulatory" evidence="7">
    <location>
        <begin position="3"/>
        <end position="118"/>
    </location>
</feature>
<dbReference type="Pfam" id="PF00196">
    <property type="entry name" value="GerE"/>
    <property type="match status" value="1"/>
</dbReference>
<dbReference type="GO" id="GO:0006355">
    <property type="term" value="P:regulation of DNA-templated transcription"/>
    <property type="evidence" value="ECO:0007669"/>
    <property type="project" value="InterPro"/>
</dbReference>
<dbReference type="Gene3D" id="3.40.50.2300">
    <property type="match status" value="1"/>
</dbReference>
<feature type="modified residue" description="4-aspartylphosphate" evidence="5">
    <location>
        <position position="53"/>
    </location>
</feature>
<evidence type="ECO:0000256" key="5">
    <source>
        <dbReference type="PROSITE-ProRule" id="PRU00169"/>
    </source>
</evidence>
<evidence type="ECO:0000256" key="4">
    <source>
        <dbReference type="ARBA" id="ARBA00023163"/>
    </source>
</evidence>
<dbReference type="SMART" id="SM00448">
    <property type="entry name" value="REC"/>
    <property type="match status" value="1"/>
</dbReference>
<evidence type="ECO:0000256" key="1">
    <source>
        <dbReference type="ARBA" id="ARBA00022553"/>
    </source>
</evidence>
<dbReference type="PRINTS" id="PR00038">
    <property type="entry name" value="HTHLUXR"/>
</dbReference>
<protein>
    <submittedName>
        <fullName evidence="8">Response regulator transcription factor</fullName>
    </submittedName>
</protein>